<evidence type="ECO:0008006" key="3">
    <source>
        <dbReference type="Google" id="ProtNLM"/>
    </source>
</evidence>
<accession>M6HAG5</accession>
<name>M6HAG5_LEPIR</name>
<organism evidence="1 2">
    <name type="scientific">Leptospira interrogans serovar Zanoni str. LT2156</name>
    <dbReference type="NCBI Taxonomy" id="1001601"/>
    <lineage>
        <taxon>Bacteria</taxon>
        <taxon>Pseudomonadati</taxon>
        <taxon>Spirochaetota</taxon>
        <taxon>Spirochaetia</taxon>
        <taxon>Leptospirales</taxon>
        <taxon>Leptospiraceae</taxon>
        <taxon>Leptospira</taxon>
    </lineage>
</organism>
<gene>
    <name evidence="1" type="ORF">LEP1GSC158_0595</name>
</gene>
<sequence length="532" mass="55987">MSIDLLPTDPGANWAQGIVVAYVQPGHTVGMLGDEQYFYDLLISRSGVKNYDYYGSFKLIGTITRDGDVSDPTQVQSILAMLASTNTGLGAWLIGVDASYWTTILGSPNLILERCLRWLRENKLSKLNPFAGQRLLKSGATDLDVVETGITIDNQDNVTGVRNLSLIDQPANATHATRRDWVESEIATRLDVAINALVNGSPGALDTLQELANAMGNDPHFATTVLNALATKIPMSEKGVVNGVATLGPDGLIIPSQLPPSAASVTSVNGQTGVVVIPTPVVSVNGQTGTITIDTIPLGCVVEDPFDQLDSTRYKVINSQAISRTTYSALWNLVNRTVASITPATDRINVTAHGCVEGQLVKFSFTGGGITALTNYYVRNPTANDFQISATATGAIIDLTSSQAGTMLVNAEYGFGDGSTTYNIPDRRGIFARGAGVHGTRNKMAGGNYDGGAVGYAGQDQISDHSHTITYNNVLGIGGGAGGSWFNAGTTGTFYVSIGIFGPIANGANGTPRLGNETTPAYVAVKYKVRVA</sequence>
<dbReference type="EMBL" id="AFMF02000036">
    <property type="protein sequence ID" value="EMM94308.1"/>
    <property type="molecule type" value="Genomic_DNA"/>
</dbReference>
<comment type="caution">
    <text evidence="1">The sequence shown here is derived from an EMBL/GenBank/DDBJ whole genome shotgun (WGS) entry which is preliminary data.</text>
</comment>
<evidence type="ECO:0000313" key="2">
    <source>
        <dbReference type="Proteomes" id="UP000012089"/>
    </source>
</evidence>
<dbReference type="AlphaFoldDB" id="M6HAG5"/>
<protein>
    <recommendedName>
        <fullName evidence="3">Tail fiber protein</fullName>
    </recommendedName>
</protein>
<dbReference type="Proteomes" id="UP000012089">
    <property type="component" value="Unassembled WGS sequence"/>
</dbReference>
<dbReference type="SUPFAM" id="SSF88874">
    <property type="entry name" value="Receptor-binding domain of short tail fibre protein gp12"/>
    <property type="match status" value="1"/>
</dbReference>
<evidence type="ECO:0000313" key="1">
    <source>
        <dbReference type="EMBL" id="EMM94308.1"/>
    </source>
</evidence>
<proteinExistence type="predicted"/>
<reference evidence="1 2" key="1">
    <citation type="submission" date="2013-01" db="EMBL/GenBank/DDBJ databases">
        <authorList>
            <person name="Harkins D.M."/>
            <person name="Durkin A.S."/>
            <person name="Brinkac L.M."/>
            <person name="Haft D.H."/>
            <person name="Selengut J.D."/>
            <person name="Sanka R."/>
            <person name="DePew J."/>
            <person name="Purushe J."/>
            <person name="Tulsiani S.M."/>
            <person name="Graham G.C."/>
            <person name="Burns M.-A."/>
            <person name="Dohnt M.F."/>
            <person name="Smythe L.D."/>
            <person name="McKay D.B."/>
            <person name="Craig S.B."/>
            <person name="Vinetz J.M."/>
            <person name="Sutton G.G."/>
            <person name="Nierman W.C."/>
            <person name="Fouts D.E."/>
        </authorList>
    </citation>
    <scope>NUCLEOTIDE SEQUENCE [LARGE SCALE GENOMIC DNA]</scope>
    <source>
        <strain evidence="1 2">LT2156</strain>
    </source>
</reference>